<keyword evidence="3" id="KW-1185">Reference proteome</keyword>
<protein>
    <submittedName>
        <fullName evidence="2">Uncharacterized protein</fullName>
    </submittedName>
</protein>
<dbReference type="Proteomes" id="UP000241818">
    <property type="component" value="Unassembled WGS sequence"/>
</dbReference>
<evidence type="ECO:0000256" key="1">
    <source>
        <dbReference type="SAM" id="MobiDB-lite"/>
    </source>
</evidence>
<dbReference type="AlphaFoldDB" id="A0A2T3AW77"/>
<dbReference type="EMBL" id="KZ679014">
    <property type="protein sequence ID" value="PSS12932.1"/>
    <property type="molecule type" value="Genomic_DNA"/>
</dbReference>
<evidence type="ECO:0000313" key="2">
    <source>
        <dbReference type="EMBL" id="PSS12932.1"/>
    </source>
</evidence>
<evidence type="ECO:0000313" key="3">
    <source>
        <dbReference type="Proteomes" id="UP000241818"/>
    </source>
</evidence>
<name>A0A2T3AW77_AMORE</name>
<feature type="region of interest" description="Disordered" evidence="1">
    <location>
        <begin position="58"/>
        <end position="93"/>
    </location>
</feature>
<reference evidence="2 3" key="1">
    <citation type="journal article" date="2018" name="New Phytol.">
        <title>Comparative genomics and transcriptomics depict ericoid mycorrhizal fungi as versatile saprotrophs and plant mutualists.</title>
        <authorList>
            <person name="Martino E."/>
            <person name="Morin E."/>
            <person name="Grelet G.A."/>
            <person name="Kuo A."/>
            <person name="Kohler A."/>
            <person name="Daghino S."/>
            <person name="Barry K.W."/>
            <person name="Cichocki N."/>
            <person name="Clum A."/>
            <person name="Dockter R.B."/>
            <person name="Hainaut M."/>
            <person name="Kuo R.C."/>
            <person name="LaButti K."/>
            <person name="Lindahl B.D."/>
            <person name="Lindquist E.A."/>
            <person name="Lipzen A."/>
            <person name="Khouja H.R."/>
            <person name="Magnuson J."/>
            <person name="Murat C."/>
            <person name="Ohm R.A."/>
            <person name="Singer S.W."/>
            <person name="Spatafora J.W."/>
            <person name="Wang M."/>
            <person name="Veneault-Fourrey C."/>
            <person name="Henrissat B."/>
            <person name="Grigoriev I.V."/>
            <person name="Martin F.M."/>
            <person name="Perotto S."/>
        </authorList>
    </citation>
    <scope>NUCLEOTIDE SEQUENCE [LARGE SCALE GENOMIC DNA]</scope>
    <source>
        <strain evidence="2 3">ATCC 22711</strain>
    </source>
</reference>
<accession>A0A2T3AW77</accession>
<dbReference type="RefSeq" id="XP_024718923.1">
    <property type="nucleotide sequence ID" value="XM_024862820.1"/>
</dbReference>
<gene>
    <name evidence="2" type="ORF">M430DRAFT_143391</name>
</gene>
<proteinExistence type="predicted"/>
<sequence>MPLKRSDAKGDLFLVVKIEFPKSGWTQDDASFESLKKILPGPDPPIEATEVDEVEYNSDADIEEFGANSGDPRAGGGWEDEDEDEGGAQCAQQ</sequence>
<dbReference type="STRING" id="857342.A0A2T3AW77"/>
<dbReference type="OrthoDB" id="550424at2759"/>
<dbReference type="GeneID" id="36570901"/>
<dbReference type="InParanoid" id="A0A2T3AW77"/>
<organism evidence="2 3">
    <name type="scientific">Amorphotheca resinae ATCC 22711</name>
    <dbReference type="NCBI Taxonomy" id="857342"/>
    <lineage>
        <taxon>Eukaryota</taxon>
        <taxon>Fungi</taxon>
        <taxon>Dikarya</taxon>
        <taxon>Ascomycota</taxon>
        <taxon>Pezizomycotina</taxon>
        <taxon>Leotiomycetes</taxon>
        <taxon>Helotiales</taxon>
        <taxon>Amorphothecaceae</taxon>
        <taxon>Amorphotheca</taxon>
    </lineage>
</organism>